<accession>A0A392VCZ5</accession>
<sequence length="59" mass="6947">EGTVMEYREKFELLIAPLRREERVMLESIFLNGLKDEVQADMKLYDHQDLADDGQSFVN</sequence>
<evidence type="ECO:0000313" key="2">
    <source>
        <dbReference type="Proteomes" id="UP000265520"/>
    </source>
</evidence>
<dbReference type="Proteomes" id="UP000265520">
    <property type="component" value="Unassembled WGS sequence"/>
</dbReference>
<evidence type="ECO:0000313" key="1">
    <source>
        <dbReference type="EMBL" id="MCI84841.1"/>
    </source>
</evidence>
<feature type="non-terminal residue" evidence="1">
    <location>
        <position position="1"/>
    </location>
</feature>
<dbReference type="AlphaFoldDB" id="A0A392VCZ5"/>
<reference evidence="1 2" key="1">
    <citation type="journal article" date="2018" name="Front. Plant Sci.">
        <title>Red Clover (Trifolium pratense) and Zigzag Clover (T. medium) - A Picture of Genomic Similarities and Differences.</title>
        <authorList>
            <person name="Dluhosova J."/>
            <person name="Istvanek J."/>
            <person name="Nedelnik J."/>
            <person name="Repkova J."/>
        </authorList>
    </citation>
    <scope>NUCLEOTIDE SEQUENCE [LARGE SCALE GENOMIC DNA]</scope>
    <source>
        <strain evidence="2">cv. 10/8</strain>
        <tissue evidence="1">Leaf</tissue>
    </source>
</reference>
<keyword evidence="2" id="KW-1185">Reference proteome</keyword>
<dbReference type="EMBL" id="LXQA011100501">
    <property type="protein sequence ID" value="MCI84841.1"/>
    <property type="molecule type" value="Genomic_DNA"/>
</dbReference>
<name>A0A392VCZ5_9FABA</name>
<proteinExistence type="predicted"/>
<comment type="caution">
    <text evidence="1">The sequence shown here is derived from an EMBL/GenBank/DDBJ whole genome shotgun (WGS) entry which is preliminary data.</text>
</comment>
<protein>
    <submittedName>
        <fullName evidence="1">Uncharacterized protein</fullName>
    </submittedName>
</protein>
<organism evidence="1 2">
    <name type="scientific">Trifolium medium</name>
    <dbReference type="NCBI Taxonomy" id="97028"/>
    <lineage>
        <taxon>Eukaryota</taxon>
        <taxon>Viridiplantae</taxon>
        <taxon>Streptophyta</taxon>
        <taxon>Embryophyta</taxon>
        <taxon>Tracheophyta</taxon>
        <taxon>Spermatophyta</taxon>
        <taxon>Magnoliopsida</taxon>
        <taxon>eudicotyledons</taxon>
        <taxon>Gunneridae</taxon>
        <taxon>Pentapetalae</taxon>
        <taxon>rosids</taxon>
        <taxon>fabids</taxon>
        <taxon>Fabales</taxon>
        <taxon>Fabaceae</taxon>
        <taxon>Papilionoideae</taxon>
        <taxon>50 kb inversion clade</taxon>
        <taxon>NPAAA clade</taxon>
        <taxon>Hologalegina</taxon>
        <taxon>IRL clade</taxon>
        <taxon>Trifolieae</taxon>
        <taxon>Trifolium</taxon>
    </lineage>
</organism>